<dbReference type="EMBL" id="SEYY01018830">
    <property type="protein sequence ID" value="KAB7498942.1"/>
    <property type="molecule type" value="Genomic_DNA"/>
</dbReference>
<comment type="caution">
    <text evidence="10">The sequence shown here is derived from an EMBL/GenBank/DDBJ whole genome shotgun (WGS) entry which is preliminary data.</text>
</comment>
<keyword evidence="3" id="KW-1003">Cell membrane</keyword>
<keyword evidence="4" id="KW-0677">Repeat</keyword>
<dbReference type="Pfam" id="PF11904">
    <property type="entry name" value="ANKRD13_C"/>
    <property type="match status" value="1"/>
</dbReference>
<dbReference type="Gene3D" id="1.25.40.20">
    <property type="entry name" value="Ankyrin repeat-containing domain"/>
    <property type="match status" value="1"/>
</dbReference>
<evidence type="ECO:0000256" key="4">
    <source>
        <dbReference type="ARBA" id="ARBA00022737"/>
    </source>
</evidence>
<evidence type="ECO:0000259" key="9">
    <source>
        <dbReference type="Pfam" id="PF11904"/>
    </source>
</evidence>
<dbReference type="PROSITE" id="PS50088">
    <property type="entry name" value="ANK_REPEAT"/>
    <property type="match status" value="1"/>
</dbReference>
<organism evidence="10 11">
    <name type="scientific">Armadillidium nasatum</name>
    <dbReference type="NCBI Taxonomy" id="96803"/>
    <lineage>
        <taxon>Eukaryota</taxon>
        <taxon>Metazoa</taxon>
        <taxon>Ecdysozoa</taxon>
        <taxon>Arthropoda</taxon>
        <taxon>Crustacea</taxon>
        <taxon>Multicrustacea</taxon>
        <taxon>Malacostraca</taxon>
        <taxon>Eumalacostraca</taxon>
        <taxon>Peracarida</taxon>
        <taxon>Isopoda</taxon>
        <taxon>Oniscidea</taxon>
        <taxon>Crinocheta</taxon>
        <taxon>Armadillidiidae</taxon>
        <taxon>Armadillidium</taxon>
    </lineage>
</organism>
<dbReference type="PROSITE" id="PS50297">
    <property type="entry name" value="ANK_REP_REGION"/>
    <property type="match status" value="1"/>
</dbReference>
<feature type="domain" description="Ankyrin repeat" evidence="9">
    <location>
        <begin position="144"/>
        <end position="453"/>
    </location>
</feature>
<dbReference type="InterPro" id="IPR021832">
    <property type="entry name" value="ANKRD13"/>
</dbReference>
<evidence type="ECO:0000256" key="3">
    <source>
        <dbReference type="ARBA" id="ARBA00022475"/>
    </source>
</evidence>
<evidence type="ECO:0000313" key="11">
    <source>
        <dbReference type="Proteomes" id="UP000326759"/>
    </source>
</evidence>
<keyword evidence="11" id="KW-1185">Reference proteome</keyword>
<accession>A0A5N5SY35</accession>
<dbReference type="SMART" id="SM00726">
    <property type="entry name" value="UIM"/>
    <property type="match status" value="3"/>
</dbReference>
<dbReference type="InterPro" id="IPR002110">
    <property type="entry name" value="Ankyrin_rpt"/>
</dbReference>
<comment type="function">
    <text evidence="6">Ubiquitin-binding protein that specifically recognizes and binds 'Lys-63'-linked ubiquitin. Does not bind 'Lys-48'-linked ubiquitin. Positively regulates the internalization of ligand-activated EGFR by binding to the Ub moiety of ubiquitinated EGFR at the cell membrane.</text>
</comment>
<protein>
    <submittedName>
        <fullName evidence="10">Ankyrin repeat domain-containing protein 13D</fullName>
    </submittedName>
</protein>
<evidence type="ECO:0000256" key="2">
    <source>
        <dbReference type="ARBA" id="ARBA00004603"/>
    </source>
</evidence>
<keyword evidence="5" id="KW-0472">Membrane</keyword>
<dbReference type="OrthoDB" id="1585644at2759"/>
<dbReference type="Pfam" id="PF12796">
    <property type="entry name" value="Ank_2"/>
    <property type="match status" value="1"/>
</dbReference>
<dbReference type="AlphaFoldDB" id="A0A5N5SY35"/>
<evidence type="ECO:0000313" key="10">
    <source>
        <dbReference type="EMBL" id="KAB7498942.1"/>
    </source>
</evidence>
<evidence type="ECO:0000256" key="8">
    <source>
        <dbReference type="SAM" id="MobiDB-lite"/>
    </source>
</evidence>
<dbReference type="PROSITE" id="PS50330">
    <property type="entry name" value="UIM"/>
    <property type="match status" value="1"/>
</dbReference>
<evidence type="ECO:0000256" key="6">
    <source>
        <dbReference type="ARBA" id="ARBA00024956"/>
    </source>
</evidence>
<dbReference type="SUPFAM" id="SSF48403">
    <property type="entry name" value="Ankyrin repeat"/>
    <property type="match status" value="1"/>
</dbReference>
<dbReference type="Pfam" id="PF02809">
    <property type="entry name" value="UIM"/>
    <property type="match status" value="4"/>
</dbReference>
<dbReference type="InterPro" id="IPR003903">
    <property type="entry name" value="UIM_dom"/>
</dbReference>
<name>A0A5N5SY35_9CRUS</name>
<dbReference type="InterPro" id="IPR036770">
    <property type="entry name" value="Ankyrin_rpt-contain_sf"/>
</dbReference>
<dbReference type="InterPro" id="IPR055285">
    <property type="entry name" value="ANKRD13_C"/>
</dbReference>
<evidence type="ECO:0000256" key="7">
    <source>
        <dbReference type="PROSITE-ProRule" id="PRU00023"/>
    </source>
</evidence>
<reference evidence="10 11" key="1">
    <citation type="journal article" date="2019" name="PLoS Biol.">
        <title>Sex chromosomes control vertical transmission of feminizing Wolbachia symbionts in an isopod.</title>
        <authorList>
            <person name="Becking T."/>
            <person name="Chebbi M.A."/>
            <person name="Giraud I."/>
            <person name="Moumen B."/>
            <person name="Laverre T."/>
            <person name="Caubet Y."/>
            <person name="Peccoud J."/>
            <person name="Gilbert C."/>
            <person name="Cordaux R."/>
        </authorList>
    </citation>
    <scope>NUCLEOTIDE SEQUENCE [LARGE SCALE GENOMIC DNA]</scope>
    <source>
        <strain evidence="10">ANa2</strain>
        <tissue evidence="10">Whole body excluding digestive tract and cuticle</tissue>
    </source>
</reference>
<dbReference type="PANTHER" id="PTHR12447:SF31">
    <property type="entry name" value="LD31969P"/>
    <property type="match status" value="1"/>
</dbReference>
<feature type="region of interest" description="Disordered" evidence="8">
    <location>
        <begin position="527"/>
        <end position="547"/>
    </location>
</feature>
<dbReference type="GO" id="GO:0005886">
    <property type="term" value="C:plasma membrane"/>
    <property type="evidence" value="ECO:0007669"/>
    <property type="project" value="UniProtKB-SubCell"/>
</dbReference>
<proteinExistence type="predicted"/>
<dbReference type="PANTHER" id="PTHR12447">
    <property type="entry name" value="ANKYRIN REPEAT DOMAIN-CONTAINING PROTEIN 13"/>
    <property type="match status" value="1"/>
</dbReference>
<evidence type="ECO:0000256" key="5">
    <source>
        <dbReference type="ARBA" id="ARBA00023136"/>
    </source>
</evidence>
<dbReference type="SMART" id="SM00248">
    <property type="entry name" value="ANK"/>
    <property type="match status" value="2"/>
</dbReference>
<dbReference type="GO" id="GO:0005770">
    <property type="term" value="C:late endosome"/>
    <property type="evidence" value="ECO:0007669"/>
    <property type="project" value="UniProtKB-SubCell"/>
</dbReference>
<keyword evidence="7" id="KW-0040">ANK repeat</keyword>
<comment type="subcellular location">
    <subcellularLocation>
        <location evidence="1">Cell membrane</location>
    </subcellularLocation>
    <subcellularLocation>
        <location evidence="2">Late endosome</location>
    </subcellularLocation>
</comment>
<feature type="compositionally biased region" description="Low complexity" evidence="8">
    <location>
        <begin position="527"/>
        <end position="543"/>
    </location>
</feature>
<dbReference type="Proteomes" id="UP000326759">
    <property type="component" value="Unassembled WGS sequence"/>
</dbReference>
<sequence length="629" mass="71016">MGYVNHYTDALSVIYFQNNLEEHDPRGRTPLMLAVTLGHLECVRLLLRHGCCVTVENKDGWTVVQEATATGDPELLKTVLESRDLQRFSSRVLGIPNLLLKLSEAPDFYVEMKWEFTSWGNSIGVSRMCPSDTYRVYKRGSNVRIDTTLLGFDQTQWQRGSRSYIFKSNGEGATMLEVDHDAKQVYVELIENMDENELVNQMKPHQAIITHRLKSPIVTTFIDTDKISFERDKRGIWGWRNDRSEIVNGHECKVFSASNVELVTKTRTEHLTEVDKQQNSSPVSPIQSFLNLAEVEEKQNVAQSNGEEELKSFCNNPSNITVEEYFDPSVDLEGRDIGRPKEITSKIQKFKGHLWLAEDYPLKLQEQVMPVVDLMAISSSHFAKLKDFIQMQLPSGFPVKIEIPLFHVLTARITFGNIFGLDETVDKVTTFKEGERLSCVIEDSVFEAPSTYSVIGAGDAIGHHRQIGGIDDDDALLQYAIQQSILETSSGNNPCEDQARLFALIFCIIKLPIDIWEALQSSQKTASGSSSNFNVSSSPSLQSTPNHLPITTLEETQLQRAIEESLAMSQQCMVLNPNNGEDVTEEAPIDSDMALALSLSQKQQEEEDKRRKDEEDMLKRVLELSLKEK</sequence>
<gene>
    <name evidence="10" type="primary">Ankrd13d</name>
    <name evidence="10" type="ORF">Anas_03516</name>
</gene>
<evidence type="ECO:0000256" key="1">
    <source>
        <dbReference type="ARBA" id="ARBA00004236"/>
    </source>
</evidence>
<feature type="repeat" description="ANK" evidence="7">
    <location>
        <begin position="26"/>
        <end position="58"/>
    </location>
</feature>